<organism evidence="1 2">
    <name type="scientific">Cytobacillus spartinae</name>
    <dbReference type="NCBI Taxonomy" id="3299023"/>
    <lineage>
        <taxon>Bacteria</taxon>
        <taxon>Bacillati</taxon>
        <taxon>Bacillota</taxon>
        <taxon>Bacilli</taxon>
        <taxon>Bacillales</taxon>
        <taxon>Bacillaceae</taxon>
        <taxon>Cytobacillus</taxon>
    </lineage>
</organism>
<protein>
    <submittedName>
        <fullName evidence="1">NETI motif-containing protein</fullName>
    </submittedName>
</protein>
<dbReference type="Pfam" id="PF14044">
    <property type="entry name" value="NETI"/>
    <property type="match status" value="1"/>
</dbReference>
<comment type="caution">
    <text evidence="1">The sequence shown here is derived from an EMBL/GenBank/DDBJ whole genome shotgun (WGS) entry which is preliminary data.</text>
</comment>
<gene>
    <name evidence="1" type="ORF">ACFYKX_11905</name>
</gene>
<proteinExistence type="predicted"/>
<dbReference type="Proteomes" id="UP001601059">
    <property type="component" value="Unassembled WGS sequence"/>
</dbReference>
<evidence type="ECO:0000313" key="1">
    <source>
        <dbReference type="EMBL" id="MFE8701299.1"/>
    </source>
</evidence>
<dbReference type="RefSeq" id="WP_389361205.1">
    <property type="nucleotide sequence ID" value="NZ_JBIACK010000005.1"/>
</dbReference>
<dbReference type="InterPro" id="IPR025930">
    <property type="entry name" value="NETI"/>
</dbReference>
<reference evidence="1 2" key="1">
    <citation type="submission" date="2024-08" db="EMBL/GenBank/DDBJ databases">
        <title>Two novel Cytobacillus novel species.</title>
        <authorList>
            <person name="Liu G."/>
        </authorList>
    </citation>
    <scope>NUCLEOTIDE SEQUENCE [LARGE SCALE GENOMIC DNA]</scope>
    <source>
        <strain evidence="1 2">FJAT-54145</strain>
    </source>
</reference>
<name>A0ABW6KAV9_9BACI</name>
<evidence type="ECO:0000313" key="2">
    <source>
        <dbReference type="Proteomes" id="UP001601059"/>
    </source>
</evidence>
<keyword evidence="2" id="KW-1185">Reference proteome</keyword>
<sequence length="66" mass="7717">MSKGNKKVFEVLENETISQCMDRIQSEGYTPFRRTEKPIFKEIMNGDTVSYEPIGRQILFEAKKND</sequence>
<accession>A0ABW6KAV9</accession>
<dbReference type="EMBL" id="JBIACK010000005">
    <property type="protein sequence ID" value="MFE8701299.1"/>
    <property type="molecule type" value="Genomic_DNA"/>
</dbReference>